<name>A0A1I6H7M9_9GAMM</name>
<protein>
    <submittedName>
        <fullName evidence="1">Uncharacterized protein</fullName>
    </submittedName>
</protein>
<evidence type="ECO:0000313" key="2">
    <source>
        <dbReference type="Proteomes" id="UP000198644"/>
    </source>
</evidence>
<dbReference type="AlphaFoldDB" id="A0A1I6H7M9"/>
<accession>A0A1I6H7M9</accession>
<dbReference type="RefSeq" id="WP_092009380.1">
    <property type="nucleotide sequence ID" value="NZ_FOYW01000001.1"/>
</dbReference>
<gene>
    <name evidence="1" type="ORF">SAMN05216203_0972</name>
</gene>
<sequence length="805" mass="90419">MRVLGRLLLLLLLVVAATFLYKPLRSLFEVPPPAPAVTQQLDLTARPSTVYFLAEHEWLTFPVISQAARLRILTHAGAAPDTGLDAPMRYALEYELVDGKGRVLNEGRYVHETQIPQPLFKDGLPVSRNLYTDRSLAIAAGQSINMQLEGLPRTAFVRLRLEPLAPPLENVAVRLYYEERMSERQASVAWERLSQEKKTRLARGVIYPPELLTREERLNLLERQWQPVGPLGTNPAQGTLFSIQGAESFLDPNLMPRSPGLYAGPNRMGVLPIETAGRYRIKFRPLLVDEDLEPELELRHITERLEEPRQEVVTPTGEPLALEQTLSPGLLVVIPNQPGMLDIWPVGAGKSALPEPRYLRSPAVQPGLPAHFRILPGDDVGTSLRLDLRAHGDGEPLPAEANIRATYRLFDARGRAVDQGSLEARVRPSMIDRVADTQPVADLSEPASFYLRLPPEVTRIELTSHQRLLANAYTRPDDLPHRTRVPVDYYAWRGDDPAQPGWFILQPAAQKEPDTSLVLHLQSRPPERDSELLAGRYQWQALDPQLAARGARILVPLSGEERLRPSGLPGYFKPLRQGAQTVEIAAPGVVRQLEPQLIYLRDNPDPFNLRLRIDGRTVRHELIGRRGEIRLPSISPGRHEMELDASARGIWLMNYRYPEESGYLRRMAFRLEAAPLRYDVDKREDGQLVGARFYSLGEAGAESTVRVRVIPGALESGPSQEWTHLERLYRITPSAGEAKVGYVLDQQRERLSRGQPILVDLGSDLANGSVRVEFSLHSGAPGYLVFHKVLPGQHERTRGFREEEQ</sequence>
<organism evidence="1 2">
    <name type="scientific">Marinobacter daqiaonensis</name>
    <dbReference type="NCBI Taxonomy" id="650891"/>
    <lineage>
        <taxon>Bacteria</taxon>
        <taxon>Pseudomonadati</taxon>
        <taxon>Pseudomonadota</taxon>
        <taxon>Gammaproteobacteria</taxon>
        <taxon>Pseudomonadales</taxon>
        <taxon>Marinobacteraceae</taxon>
        <taxon>Marinobacter</taxon>
    </lineage>
</organism>
<proteinExistence type="predicted"/>
<dbReference type="OrthoDB" id="7428201at2"/>
<reference evidence="1 2" key="1">
    <citation type="submission" date="2016-10" db="EMBL/GenBank/DDBJ databases">
        <authorList>
            <person name="de Groot N.N."/>
        </authorList>
    </citation>
    <scope>NUCLEOTIDE SEQUENCE [LARGE SCALE GENOMIC DNA]</scope>
    <source>
        <strain evidence="1 2">CGMCC 1.9167</strain>
    </source>
</reference>
<keyword evidence="2" id="KW-1185">Reference proteome</keyword>
<dbReference type="Proteomes" id="UP000198644">
    <property type="component" value="Unassembled WGS sequence"/>
</dbReference>
<evidence type="ECO:0000313" key="1">
    <source>
        <dbReference type="EMBL" id="SFR50503.1"/>
    </source>
</evidence>
<dbReference type="EMBL" id="FOYW01000001">
    <property type="protein sequence ID" value="SFR50503.1"/>
    <property type="molecule type" value="Genomic_DNA"/>
</dbReference>
<dbReference type="STRING" id="650891.SAMN05216203_0972"/>